<organism evidence="1 2">
    <name type="scientific">Solanum bulbocastanum</name>
    <name type="common">Wild potato</name>
    <dbReference type="NCBI Taxonomy" id="147425"/>
    <lineage>
        <taxon>Eukaryota</taxon>
        <taxon>Viridiplantae</taxon>
        <taxon>Streptophyta</taxon>
        <taxon>Embryophyta</taxon>
        <taxon>Tracheophyta</taxon>
        <taxon>Spermatophyta</taxon>
        <taxon>Magnoliopsida</taxon>
        <taxon>eudicotyledons</taxon>
        <taxon>Gunneridae</taxon>
        <taxon>Pentapetalae</taxon>
        <taxon>asterids</taxon>
        <taxon>lamiids</taxon>
        <taxon>Solanales</taxon>
        <taxon>Solanaceae</taxon>
        <taxon>Solanoideae</taxon>
        <taxon>Solaneae</taxon>
        <taxon>Solanum</taxon>
    </lineage>
</organism>
<gene>
    <name evidence="1" type="ORF">RDI58_029524</name>
</gene>
<dbReference type="AlphaFoldDB" id="A0AAN8STN5"/>
<keyword evidence="2" id="KW-1185">Reference proteome</keyword>
<dbReference type="Proteomes" id="UP001371456">
    <property type="component" value="Unassembled WGS sequence"/>
</dbReference>
<name>A0AAN8STN5_SOLBU</name>
<reference evidence="1 2" key="1">
    <citation type="submission" date="2024-02" db="EMBL/GenBank/DDBJ databases">
        <title>de novo genome assembly of Solanum bulbocastanum strain 11H21.</title>
        <authorList>
            <person name="Hosaka A.J."/>
        </authorList>
    </citation>
    <scope>NUCLEOTIDE SEQUENCE [LARGE SCALE GENOMIC DNA]</scope>
    <source>
        <tissue evidence="1">Young leaves</tissue>
    </source>
</reference>
<sequence length="82" mass="9278">MKLSSTTSTFAYLIVIVVSGDPSQHLQDGLLHFDIQEGHGTRLRRTFCFSIRHFDDESEIILVNADARLIPLLEETCNSDSR</sequence>
<protein>
    <submittedName>
        <fullName evidence="1">Uncharacterized protein</fullName>
    </submittedName>
</protein>
<accession>A0AAN8STN5</accession>
<evidence type="ECO:0000313" key="1">
    <source>
        <dbReference type="EMBL" id="KAK6774285.1"/>
    </source>
</evidence>
<dbReference type="EMBL" id="JBANQN010000012">
    <property type="protein sequence ID" value="KAK6774285.1"/>
    <property type="molecule type" value="Genomic_DNA"/>
</dbReference>
<evidence type="ECO:0000313" key="2">
    <source>
        <dbReference type="Proteomes" id="UP001371456"/>
    </source>
</evidence>
<comment type="caution">
    <text evidence="1">The sequence shown here is derived from an EMBL/GenBank/DDBJ whole genome shotgun (WGS) entry which is preliminary data.</text>
</comment>
<proteinExistence type="predicted"/>